<evidence type="ECO:0000256" key="1">
    <source>
        <dbReference type="SAM" id="MobiDB-lite"/>
    </source>
</evidence>
<dbReference type="OrthoDB" id="8941050at2759"/>
<feature type="compositionally biased region" description="Basic and acidic residues" evidence="1">
    <location>
        <begin position="54"/>
        <end position="83"/>
    </location>
</feature>
<organism evidence="2 3">
    <name type="scientific">Synaphobranchus kaupii</name>
    <name type="common">Kaup's arrowtooth eel</name>
    <dbReference type="NCBI Taxonomy" id="118154"/>
    <lineage>
        <taxon>Eukaryota</taxon>
        <taxon>Metazoa</taxon>
        <taxon>Chordata</taxon>
        <taxon>Craniata</taxon>
        <taxon>Vertebrata</taxon>
        <taxon>Euteleostomi</taxon>
        <taxon>Actinopterygii</taxon>
        <taxon>Neopterygii</taxon>
        <taxon>Teleostei</taxon>
        <taxon>Anguilliformes</taxon>
        <taxon>Synaphobranchidae</taxon>
        <taxon>Synaphobranchus</taxon>
    </lineage>
</organism>
<evidence type="ECO:0000313" key="3">
    <source>
        <dbReference type="Proteomes" id="UP001152622"/>
    </source>
</evidence>
<sequence length="101" mass="11161">MATGRLSTVIGWDTGMHKPRGQNLTNVWGELVSQRDATEKLAHKVPAQTSTAHRRIEAASGDTHEEKKDEAHKSSKGHVRETQFECPISHESLVHRTADPG</sequence>
<accession>A0A9Q1FU86</accession>
<evidence type="ECO:0000313" key="2">
    <source>
        <dbReference type="EMBL" id="KAJ8366129.1"/>
    </source>
</evidence>
<comment type="caution">
    <text evidence="2">The sequence shown here is derived from an EMBL/GenBank/DDBJ whole genome shotgun (WGS) entry which is preliminary data.</text>
</comment>
<feature type="region of interest" description="Disordered" evidence="1">
    <location>
        <begin position="43"/>
        <end position="101"/>
    </location>
</feature>
<dbReference type="AlphaFoldDB" id="A0A9Q1FU86"/>
<feature type="compositionally biased region" description="Basic and acidic residues" evidence="1">
    <location>
        <begin position="92"/>
        <end position="101"/>
    </location>
</feature>
<proteinExistence type="predicted"/>
<keyword evidence="3" id="KW-1185">Reference proteome</keyword>
<dbReference type="EMBL" id="JAINUF010000004">
    <property type="protein sequence ID" value="KAJ8366129.1"/>
    <property type="molecule type" value="Genomic_DNA"/>
</dbReference>
<protein>
    <submittedName>
        <fullName evidence="2">Uncharacterized protein</fullName>
    </submittedName>
</protein>
<dbReference type="Proteomes" id="UP001152622">
    <property type="component" value="Chromosome 4"/>
</dbReference>
<gene>
    <name evidence="2" type="ORF">SKAU_G00149600</name>
</gene>
<name>A0A9Q1FU86_SYNKA</name>
<reference evidence="2" key="1">
    <citation type="journal article" date="2023" name="Science">
        <title>Genome structures resolve the early diversification of teleost fishes.</title>
        <authorList>
            <person name="Parey E."/>
            <person name="Louis A."/>
            <person name="Montfort J."/>
            <person name="Bouchez O."/>
            <person name="Roques C."/>
            <person name="Iampietro C."/>
            <person name="Lluch J."/>
            <person name="Castinel A."/>
            <person name="Donnadieu C."/>
            <person name="Desvignes T."/>
            <person name="Floi Bucao C."/>
            <person name="Jouanno E."/>
            <person name="Wen M."/>
            <person name="Mejri S."/>
            <person name="Dirks R."/>
            <person name="Jansen H."/>
            <person name="Henkel C."/>
            <person name="Chen W.J."/>
            <person name="Zahm M."/>
            <person name="Cabau C."/>
            <person name="Klopp C."/>
            <person name="Thompson A.W."/>
            <person name="Robinson-Rechavi M."/>
            <person name="Braasch I."/>
            <person name="Lecointre G."/>
            <person name="Bobe J."/>
            <person name="Postlethwait J.H."/>
            <person name="Berthelot C."/>
            <person name="Roest Crollius H."/>
            <person name="Guiguen Y."/>
        </authorList>
    </citation>
    <scope>NUCLEOTIDE SEQUENCE</scope>
    <source>
        <strain evidence="2">WJC10195</strain>
    </source>
</reference>